<protein>
    <submittedName>
        <fullName evidence="2">Uncharacterized protein</fullName>
    </submittedName>
</protein>
<keyword evidence="1" id="KW-1133">Transmembrane helix</keyword>
<evidence type="ECO:0000313" key="3">
    <source>
        <dbReference type="Proteomes" id="UP000662821"/>
    </source>
</evidence>
<dbReference type="Proteomes" id="UP000662821">
    <property type="component" value="Chromosome"/>
</dbReference>
<keyword evidence="1" id="KW-0812">Transmembrane</keyword>
<dbReference type="EMBL" id="CP071520">
    <property type="protein sequence ID" value="QSX98933.1"/>
    <property type="molecule type" value="Genomic_DNA"/>
</dbReference>
<proteinExistence type="predicted"/>
<keyword evidence="1" id="KW-0472">Membrane</keyword>
<organism evidence="2 3">
    <name type="scientific">Janthinobacterium lividum</name>
    <dbReference type="NCBI Taxonomy" id="29581"/>
    <lineage>
        <taxon>Bacteria</taxon>
        <taxon>Pseudomonadati</taxon>
        <taxon>Pseudomonadota</taxon>
        <taxon>Betaproteobacteria</taxon>
        <taxon>Burkholderiales</taxon>
        <taxon>Oxalobacteraceae</taxon>
        <taxon>Janthinobacterium</taxon>
    </lineage>
</organism>
<dbReference type="AlphaFoldDB" id="A0AAJ4MXS0"/>
<accession>A0AAJ4MXS0</accession>
<feature type="transmembrane region" description="Helical" evidence="1">
    <location>
        <begin position="32"/>
        <end position="52"/>
    </location>
</feature>
<evidence type="ECO:0000313" key="2">
    <source>
        <dbReference type="EMBL" id="QSX98933.1"/>
    </source>
</evidence>
<dbReference type="RefSeq" id="WP_191909672.1">
    <property type="nucleotide sequence ID" value="NZ_CP071520.1"/>
</dbReference>
<gene>
    <name evidence="2" type="ORF">J3P46_14125</name>
</gene>
<reference evidence="2 3" key="1">
    <citation type="submission" date="2021-03" db="EMBL/GenBank/DDBJ databases">
        <title>Draft genome sequence of Janthinobacterium sp. strain PLB02 isolated from infected primmorphs (Lubomirskia baicalensis).</title>
        <authorList>
            <person name="Chernogor L.I."/>
            <person name="Belikov S.I."/>
            <person name="Petrushin I.S."/>
        </authorList>
    </citation>
    <scope>NUCLEOTIDE SEQUENCE [LARGE SCALE GENOMIC DNA]</scope>
    <source>
        <strain evidence="2 3">PLB02</strain>
    </source>
</reference>
<sequence>MDHKKNSRFTLKDVLMKTNAQRLSEAPRSEKIIHYVFVFGIAIVIVASLVFMD</sequence>
<evidence type="ECO:0000256" key="1">
    <source>
        <dbReference type="SAM" id="Phobius"/>
    </source>
</evidence>
<name>A0AAJ4MXS0_9BURK</name>